<dbReference type="Proteomes" id="UP000029964">
    <property type="component" value="Unassembled WGS sequence"/>
</dbReference>
<dbReference type="Pfam" id="PF06985">
    <property type="entry name" value="HET"/>
    <property type="match status" value="1"/>
</dbReference>
<dbReference type="HOGENOM" id="CLU_324145_0_0_1"/>
<dbReference type="InterPro" id="IPR010730">
    <property type="entry name" value="HET"/>
</dbReference>
<keyword evidence="4" id="KW-1185">Reference proteome</keyword>
<evidence type="ECO:0000259" key="2">
    <source>
        <dbReference type="Pfam" id="PF06985"/>
    </source>
</evidence>
<dbReference type="EMBL" id="JPKY01000117">
    <property type="protein sequence ID" value="KFH41726.1"/>
    <property type="molecule type" value="Genomic_DNA"/>
</dbReference>
<evidence type="ECO:0000313" key="4">
    <source>
        <dbReference type="Proteomes" id="UP000029964"/>
    </source>
</evidence>
<protein>
    <recommendedName>
        <fullName evidence="2">Heterokaryon incompatibility domain-containing protein</fullName>
    </recommendedName>
</protein>
<dbReference type="AlphaFoldDB" id="A0A086SX94"/>
<gene>
    <name evidence="3" type="ORF">ACRE_075560</name>
</gene>
<feature type="domain" description="Heterokaryon incompatibility" evidence="2">
    <location>
        <begin position="331"/>
        <end position="506"/>
    </location>
</feature>
<proteinExistence type="predicted"/>
<organism evidence="3 4">
    <name type="scientific">Hapsidospora chrysogenum (strain ATCC 11550 / CBS 779.69 / DSM 880 / IAM 14645 / JCM 23072 / IMI 49137)</name>
    <name type="common">Acremonium chrysogenum</name>
    <dbReference type="NCBI Taxonomy" id="857340"/>
    <lineage>
        <taxon>Eukaryota</taxon>
        <taxon>Fungi</taxon>
        <taxon>Dikarya</taxon>
        <taxon>Ascomycota</taxon>
        <taxon>Pezizomycotina</taxon>
        <taxon>Sordariomycetes</taxon>
        <taxon>Hypocreomycetidae</taxon>
        <taxon>Hypocreales</taxon>
        <taxon>Bionectriaceae</taxon>
        <taxon>Hapsidospora</taxon>
    </lineage>
</organism>
<feature type="region of interest" description="Disordered" evidence="1">
    <location>
        <begin position="797"/>
        <end position="816"/>
    </location>
</feature>
<name>A0A086SX94_HAPC1</name>
<accession>A0A086SX94</accession>
<evidence type="ECO:0000313" key="3">
    <source>
        <dbReference type="EMBL" id="KFH41726.1"/>
    </source>
</evidence>
<dbReference type="OrthoDB" id="2157530at2759"/>
<sequence>MSRSLGRSLEPFFDPLPPIRGYGYLVMVWKLYWVLAIGGRDSTHPRRTDFLRSLTDAERRVLYLLEEWWDGWIKEDVLTTFTKGMLLAYAVVELRHYYDDEAETAGFEDLLLGTDDRSLYETVKTQVLETRQGPYYGYVAFRSHRERLKGGRVYDDPVLTDTTAYNNQLFLLAKVELLLEICPADMRTEKRQGAGIMAACQRVADVCIDNGMEMIGRVDAPEGIMVHMAGQQLRVGIDSSQLREPWPREKKAIGHCNYNPGAVVDGCPWLTTRLDRLGDDSDSSDDSGNLDLTDLLWNLQQLDMMGPPYYLWSIKDKKTVKVSDLAVTPPYAIISHTWGRWRIPGVNVEVSGVPWAVPANTRFDVATLPAMIENAVFPEAYVWIDLFCIPQDRNDREQQRICRTELIRQAHIFRNAETAVAWLFDVEDWGPTAAALAYLAIEFHNGTTNEEHTESMPLYNMILQAAGEHANRRCGLLEGDVYVEGYDDDDDAEVISWLSSLWTLQEALMRPDMLLLNRNWEPLVVWHVTITLDTIACLVMCRSLTFGNSKKEPESKAHMQEAARQRSMRLPPGPREIYVLFSATGMVQIARPSQLTALTIGGKRVCKHSRSQAIMSVTGATLWFRDNDFQQFSHPESPDSMIFGLYEPAFINELCRLVGGSFFLCRNEGPTMTAPPEVIRQGETQIRVTSLVCGSMLPFSPGSAARFVSFPEKHRGLVDHPSVAGWRIGVGRDPWTGNKGGDVRLPTVVVLAANCEWESEPPVASEAEGRPESLSQAAAAANPEGARTITCRIGPRARPLKGTVQGNTPASENEKPSVIEMDDVDIDEWLSKFGLDTFAVCVMSSRTEVRGVLLQRPGFGHGPLVKIGVFEVEDREGIELPEPCRVDWTVM</sequence>
<dbReference type="STRING" id="857340.A0A086SX94"/>
<comment type="caution">
    <text evidence="3">The sequence shown here is derived from an EMBL/GenBank/DDBJ whole genome shotgun (WGS) entry which is preliminary data.</text>
</comment>
<evidence type="ECO:0000256" key="1">
    <source>
        <dbReference type="SAM" id="MobiDB-lite"/>
    </source>
</evidence>
<reference evidence="4" key="1">
    <citation type="journal article" date="2014" name="Genome Announc.">
        <title>Genome sequence and annotation of Acremonium chrysogenum, producer of the beta-lactam antibiotic cephalosporin C.</title>
        <authorList>
            <person name="Terfehr D."/>
            <person name="Dahlmann T.A."/>
            <person name="Specht T."/>
            <person name="Zadra I."/>
            <person name="Kuernsteiner H."/>
            <person name="Kueck U."/>
        </authorList>
    </citation>
    <scope>NUCLEOTIDE SEQUENCE [LARGE SCALE GENOMIC DNA]</scope>
    <source>
        <strain evidence="4">ATCC 11550 / CBS 779.69 / DSM 880 / IAM 14645 / JCM 23072 / IMI 49137</strain>
    </source>
</reference>